<dbReference type="SUPFAM" id="SSF82153">
    <property type="entry name" value="FAS1 domain"/>
    <property type="match status" value="2"/>
</dbReference>
<feature type="signal peptide" evidence="2">
    <location>
        <begin position="1"/>
        <end position="22"/>
    </location>
</feature>
<evidence type="ECO:0000256" key="2">
    <source>
        <dbReference type="SAM" id="SignalP"/>
    </source>
</evidence>
<dbReference type="InterPro" id="IPR050904">
    <property type="entry name" value="Adhesion/Biosynth-related"/>
</dbReference>
<dbReference type="InterPro" id="IPR036378">
    <property type="entry name" value="FAS1_dom_sf"/>
</dbReference>
<dbReference type="Pfam" id="PF02469">
    <property type="entry name" value="Fasciclin"/>
    <property type="match status" value="2"/>
</dbReference>
<dbReference type="InterPro" id="IPR000782">
    <property type="entry name" value="FAS1_domain"/>
</dbReference>
<feature type="domain" description="FAS1" evidence="3">
    <location>
        <begin position="175"/>
        <end position="303"/>
    </location>
</feature>
<dbReference type="AlphaFoldDB" id="A0A6A5VLH4"/>
<dbReference type="GO" id="GO:0016236">
    <property type="term" value="P:macroautophagy"/>
    <property type="evidence" value="ECO:0007669"/>
    <property type="project" value="TreeGrafter"/>
</dbReference>
<dbReference type="GO" id="GO:0000329">
    <property type="term" value="C:fungal-type vacuole membrane"/>
    <property type="evidence" value="ECO:0007669"/>
    <property type="project" value="TreeGrafter"/>
</dbReference>
<keyword evidence="2" id="KW-0732">Signal</keyword>
<evidence type="ECO:0000313" key="4">
    <source>
        <dbReference type="EMBL" id="KAF1978583.1"/>
    </source>
</evidence>
<dbReference type="OrthoDB" id="286301at2759"/>
<feature type="region of interest" description="Disordered" evidence="1">
    <location>
        <begin position="309"/>
        <end position="368"/>
    </location>
</feature>
<dbReference type="SMART" id="SM00554">
    <property type="entry name" value="FAS1"/>
    <property type="match status" value="2"/>
</dbReference>
<feature type="compositionally biased region" description="Polar residues" evidence="1">
    <location>
        <begin position="325"/>
        <end position="345"/>
    </location>
</feature>
<proteinExistence type="predicted"/>
<evidence type="ECO:0000256" key="1">
    <source>
        <dbReference type="SAM" id="MobiDB-lite"/>
    </source>
</evidence>
<protein>
    <submittedName>
        <fullName evidence="4">Fasciclin-domain-containing protein</fullName>
    </submittedName>
</protein>
<dbReference type="PROSITE" id="PS50213">
    <property type="entry name" value="FAS1"/>
    <property type="match status" value="2"/>
</dbReference>
<dbReference type="Gene3D" id="2.30.180.10">
    <property type="entry name" value="FAS1 domain"/>
    <property type="match status" value="2"/>
</dbReference>
<dbReference type="PANTHER" id="PTHR10900">
    <property type="entry name" value="PERIOSTIN-RELATED"/>
    <property type="match status" value="1"/>
</dbReference>
<reference evidence="4" key="1">
    <citation type="journal article" date="2020" name="Stud. Mycol.">
        <title>101 Dothideomycetes genomes: a test case for predicting lifestyles and emergence of pathogens.</title>
        <authorList>
            <person name="Haridas S."/>
            <person name="Albert R."/>
            <person name="Binder M."/>
            <person name="Bloem J."/>
            <person name="Labutti K."/>
            <person name="Salamov A."/>
            <person name="Andreopoulos B."/>
            <person name="Baker S."/>
            <person name="Barry K."/>
            <person name="Bills G."/>
            <person name="Bluhm B."/>
            <person name="Cannon C."/>
            <person name="Castanera R."/>
            <person name="Culley D."/>
            <person name="Daum C."/>
            <person name="Ezra D."/>
            <person name="Gonzalez J."/>
            <person name="Henrissat B."/>
            <person name="Kuo A."/>
            <person name="Liang C."/>
            <person name="Lipzen A."/>
            <person name="Lutzoni F."/>
            <person name="Magnuson J."/>
            <person name="Mondo S."/>
            <person name="Nolan M."/>
            <person name="Ohm R."/>
            <person name="Pangilinan J."/>
            <person name="Park H.-J."/>
            <person name="Ramirez L."/>
            <person name="Alfaro M."/>
            <person name="Sun H."/>
            <person name="Tritt A."/>
            <person name="Yoshinaga Y."/>
            <person name="Zwiers L.-H."/>
            <person name="Turgeon B."/>
            <person name="Goodwin S."/>
            <person name="Spatafora J."/>
            <person name="Crous P."/>
            <person name="Grigoriev I."/>
        </authorList>
    </citation>
    <scope>NUCLEOTIDE SEQUENCE</scope>
    <source>
        <strain evidence="4">CBS 107.79</strain>
    </source>
</reference>
<evidence type="ECO:0000259" key="3">
    <source>
        <dbReference type="PROSITE" id="PS50213"/>
    </source>
</evidence>
<dbReference type="PANTHER" id="PTHR10900:SF77">
    <property type="entry name" value="FI19380P1"/>
    <property type="match status" value="1"/>
</dbReference>
<feature type="domain" description="FAS1" evidence="3">
    <location>
        <begin position="25"/>
        <end position="173"/>
    </location>
</feature>
<organism evidence="4 5">
    <name type="scientific">Bimuria novae-zelandiae CBS 107.79</name>
    <dbReference type="NCBI Taxonomy" id="1447943"/>
    <lineage>
        <taxon>Eukaryota</taxon>
        <taxon>Fungi</taxon>
        <taxon>Dikarya</taxon>
        <taxon>Ascomycota</taxon>
        <taxon>Pezizomycotina</taxon>
        <taxon>Dothideomycetes</taxon>
        <taxon>Pleosporomycetidae</taxon>
        <taxon>Pleosporales</taxon>
        <taxon>Massarineae</taxon>
        <taxon>Didymosphaeriaceae</taxon>
        <taxon>Bimuria</taxon>
    </lineage>
</organism>
<dbReference type="Proteomes" id="UP000800036">
    <property type="component" value="Unassembled WGS sequence"/>
</dbReference>
<keyword evidence="5" id="KW-1185">Reference proteome</keyword>
<accession>A0A6A5VLH4</accession>
<feature type="chain" id="PRO_5025589202" evidence="2">
    <location>
        <begin position="23"/>
        <end position="392"/>
    </location>
</feature>
<evidence type="ECO:0000313" key="5">
    <source>
        <dbReference type="Proteomes" id="UP000800036"/>
    </source>
</evidence>
<sequence>MQFRHLPILALASLITAQNGSSNDTQSLNATLSGNDQLSNLTSFLSLAPGILQALSNATNITILAPSNDAFIEFGSSGMGSAIASDPGMLAALLQYHVLNGMYQASAITNQSAFVPTLLSNETYANVTGGQVVEAVTVGNDTVFYSGLLHNSTVTTADVNFTGGVVHIIDRVLTLPPGILDVANALNLTSFRGAVNATDEVQKANDRDVTIFAPNNEAFKSIGSALANLSSDDVQSIIEYHIVDSVHYSTSLENGTTLQSSDNDQEFAITINENGTIFVNAAEVVVPNVLIANGVLHIIDNVLNPNNTAAPSESATAGAPGFTGSAASEQPFTSGQPTPTTQVNPTEEGAGPTQTEAPASSSSPSGAAMPLMTGGVEYAALFGAGAVAVFGF</sequence>
<feature type="compositionally biased region" description="Low complexity" evidence="1">
    <location>
        <begin position="357"/>
        <end position="368"/>
    </location>
</feature>
<dbReference type="EMBL" id="ML976660">
    <property type="protein sequence ID" value="KAF1978583.1"/>
    <property type="molecule type" value="Genomic_DNA"/>
</dbReference>
<name>A0A6A5VLH4_9PLEO</name>
<gene>
    <name evidence="4" type="ORF">BU23DRAFT_586994</name>
</gene>